<accession>A0A364MZ96</accession>
<comment type="caution">
    <text evidence="2">The sequence shown here is derived from an EMBL/GenBank/DDBJ whole genome shotgun (WGS) entry which is preliminary data.</text>
</comment>
<protein>
    <submittedName>
        <fullName evidence="2">Uncharacterized protein</fullName>
    </submittedName>
</protein>
<feature type="compositionally biased region" description="Polar residues" evidence="1">
    <location>
        <begin position="129"/>
        <end position="152"/>
    </location>
</feature>
<feature type="region of interest" description="Disordered" evidence="1">
    <location>
        <begin position="126"/>
        <end position="152"/>
    </location>
</feature>
<evidence type="ECO:0000256" key="1">
    <source>
        <dbReference type="SAM" id="MobiDB-lite"/>
    </source>
</evidence>
<dbReference type="EMBL" id="QGDH01000095">
    <property type="protein sequence ID" value="RAR07799.1"/>
    <property type="molecule type" value="Genomic_DNA"/>
</dbReference>
<feature type="region of interest" description="Disordered" evidence="1">
    <location>
        <begin position="1"/>
        <end position="25"/>
    </location>
</feature>
<dbReference type="Proteomes" id="UP000249619">
    <property type="component" value="Unassembled WGS sequence"/>
</dbReference>
<proteinExistence type="predicted"/>
<reference evidence="3" key="1">
    <citation type="submission" date="2018-05" db="EMBL/GenBank/DDBJ databases">
        <title>Draft genome sequence of Stemphylium lycopersici strain CIDEFI 213.</title>
        <authorList>
            <person name="Medina R."/>
            <person name="Franco M.E.E."/>
            <person name="Lucentini C.G."/>
            <person name="Saparrat M.C.N."/>
            <person name="Balatti P.A."/>
        </authorList>
    </citation>
    <scope>NUCLEOTIDE SEQUENCE [LARGE SCALE GENOMIC DNA]</scope>
    <source>
        <strain evidence="3">CIDEFI 213</strain>
    </source>
</reference>
<evidence type="ECO:0000313" key="2">
    <source>
        <dbReference type="EMBL" id="RAR07799.1"/>
    </source>
</evidence>
<evidence type="ECO:0000313" key="3">
    <source>
        <dbReference type="Proteomes" id="UP000249619"/>
    </source>
</evidence>
<name>A0A364MZ96_STELY</name>
<keyword evidence="3" id="KW-1185">Reference proteome</keyword>
<organism evidence="2 3">
    <name type="scientific">Stemphylium lycopersici</name>
    <name type="common">Tomato gray leaf spot disease fungus</name>
    <name type="synonym">Thyrospora lycopersici</name>
    <dbReference type="NCBI Taxonomy" id="183478"/>
    <lineage>
        <taxon>Eukaryota</taxon>
        <taxon>Fungi</taxon>
        <taxon>Dikarya</taxon>
        <taxon>Ascomycota</taxon>
        <taxon>Pezizomycotina</taxon>
        <taxon>Dothideomycetes</taxon>
        <taxon>Pleosporomycetidae</taxon>
        <taxon>Pleosporales</taxon>
        <taxon>Pleosporineae</taxon>
        <taxon>Pleosporaceae</taxon>
        <taxon>Stemphylium</taxon>
    </lineage>
</organism>
<gene>
    <name evidence="2" type="ORF">DDE83_006288</name>
</gene>
<sequence>MARKYGRRRDSGTLTSRRRLDPGTSRSLEVLQEAEQFHESPQTPALFWKEEFGPHPFLEPKEQFVEAISQSWRPKSRSENIFEEDIQEQLRNSYLIALSQKLKMMNEKVCEINFGRITPIETIAPTLAQGPNSTSRGPRQTIDQSKQGNEIF</sequence>
<dbReference type="AlphaFoldDB" id="A0A364MZ96"/>